<evidence type="ECO:0000313" key="3">
    <source>
        <dbReference type="Proteomes" id="UP000550508"/>
    </source>
</evidence>
<keyword evidence="3" id="KW-1185">Reference proteome</keyword>
<sequence>MSTTGHNSKELTETERKALFFHHMRKRIAHNAVIEEVNAAKKADAKLAQADKIVVGDLDYAIKTLNAEDKITVTDRFLAHGEVLTWLNVIPGFQSDLLRDRAPAIERIEGEGELAGLAGKDAISPYDKGSNEDLAWLRGWDKGQAIMRDNLQSAMEKINAKMAGEDEDDADEAGDPDFPAAAE</sequence>
<gene>
    <name evidence="2" type="ORF">HQ945_08940</name>
</gene>
<proteinExistence type="predicted"/>
<evidence type="ECO:0000313" key="2">
    <source>
        <dbReference type="EMBL" id="NTS31377.1"/>
    </source>
</evidence>
<reference evidence="2 3" key="1">
    <citation type="submission" date="2020-05" db="EMBL/GenBank/DDBJ databases">
        <authorList>
            <person name="Kim M.K."/>
        </authorList>
    </citation>
    <scope>NUCLEOTIDE SEQUENCE [LARGE SCALE GENOMIC DNA]</scope>
    <source>
        <strain evidence="2 3">BT25</strain>
    </source>
</reference>
<feature type="region of interest" description="Disordered" evidence="1">
    <location>
        <begin position="159"/>
        <end position="183"/>
    </location>
</feature>
<organism evidence="2 3">
    <name type="scientific">Phyllobacterium pellucidum</name>
    <dbReference type="NCBI Taxonomy" id="2740464"/>
    <lineage>
        <taxon>Bacteria</taxon>
        <taxon>Pseudomonadati</taxon>
        <taxon>Pseudomonadota</taxon>
        <taxon>Alphaproteobacteria</taxon>
        <taxon>Hyphomicrobiales</taxon>
        <taxon>Phyllobacteriaceae</taxon>
        <taxon>Phyllobacterium</taxon>
    </lineage>
</organism>
<accession>A0A849VTD4</accession>
<dbReference type="Proteomes" id="UP000550508">
    <property type="component" value="Unassembled WGS sequence"/>
</dbReference>
<feature type="compositionally biased region" description="Acidic residues" evidence="1">
    <location>
        <begin position="165"/>
        <end position="175"/>
    </location>
</feature>
<name>A0A849VTD4_9HYPH</name>
<protein>
    <submittedName>
        <fullName evidence="2">Uncharacterized protein</fullName>
    </submittedName>
</protein>
<dbReference type="EMBL" id="JABUMX010000002">
    <property type="protein sequence ID" value="NTS31377.1"/>
    <property type="molecule type" value="Genomic_DNA"/>
</dbReference>
<comment type="caution">
    <text evidence="2">The sequence shown here is derived from an EMBL/GenBank/DDBJ whole genome shotgun (WGS) entry which is preliminary data.</text>
</comment>
<dbReference type="AlphaFoldDB" id="A0A849VTD4"/>
<dbReference type="RefSeq" id="WP_174208003.1">
    <property type="nucleotide sequence ID" value="NZ_JABUMX010000002.1"/>
</dbReference>
<evidence type="ECO:0000256" key="1">
    <source>
        <dbReference type="SAM" id="MobiDB-lite"/>
    </source>
</evidence>